<feature type="domain" description="Response regulatory" evidence="21">
    <location>
        <begin position="426"/>
        <end position="550"/>
    </location>
</feature>
<dbReference type="InterPro" id="IPR003661">
    <property type="entry name" value="HisK_dim/P_dom"/>
</dbReference>
<evidence type="ECO:0000256" key="15">
    <source>
        <dbReference type="ARBA" id="ARBA00070152"/>
    </source>
</evidence>
<dbReference type="InterPro" id="IPR005467">
    <property type="entry name" value="His_kinase_dom"/>
</dbReference>
<dbReference type="SUPFAM" id="SSF55874">
    <property type="entry name" value="ATPase domain of HSP90 chaperone/DNA topoisomerase II/histidine kinase"/>
    <property type="match status" value="1"/>
</dbReference>
<evidence type="ECO:0000256" key="16">
    <source>
        <dbReference type="ARBA" id="ARBA00070616"/>
    </source>
</evidence>
<dbReference type="AlphaFoldDB" id="A0A6L8K559"/>
<accession>A0A6L8K559</accession>
<dbReference type="CDD" id="cd00130">
    <property type="entry name" value="PAS"/>
    <property type="match status" value="1"/>
</dbReference>
<feature type="domain" description="PAS" evidence="22">
    <location>
        <begin position="16"/>
        <end position="86"/>
    </location>
</feature>
<dbReference type="GO" id="GO:0005886">
    <property type="term" value="C:plasma membrane"/>
    <property type="evidence" value="ECO:0007669"/>
    <property type="project" value="UniProtKB-SubCell"/>
</dbReference>
<dbReference type="PROSITE" id="PS50109">
    <property type="entry name" value="HIS_KIN"/>
    <property type="match status" value="1"/>
</dbReference>
<dbReference type="FunFam" id="3.30.450.20:FF:000060">
    <property type="entry name" value="Sensor protein FixL"/>
    <property type="match status" value="1"/>
</dbReference>
<dbReference type="GO" id="GO:0006355">
    <property type="term" value="P:regulation of DNA-templated transcription"/>
    <property type="evidence" value="ECO:0007669"/>
    <property type="project" value="InterPro"/>
</dbReference>
<comment type="subunit">
    <text evidence="13">At low DSF concentrations, interacts with RpfF.</text>
</comment>
<evidence type="ECO:0000256" key="14">
    <source>
        <dbReference type="ARBA" id="ARBA00068150"/>
    </source>
</evidence>
<dbReference type="InterPro" id="IPR004358">
    <property type="entry name" value="Sig_transdc_His_kin-like_C"/>
</dbReference>
<dbReference type="InterPro" id="IPR036890">
    <property type="entry name" value="HATPase_C_sf"/>
</dbReference>
<comment type="function">
    <text evidence="11">Member of the two-component regulatory system BvgS/BvgA. Phosphorylates BvgA via a four-step phosphorelay in response to environmental signals.</text>
</comment>
<evidence type="ECO:0000256" key="1">
    <source>
        <dbReference type="ARBA" id="ARBA00000085"/>
    </source>
</evidence>
<dbReference type="Pfam" id="PF01627">
    <property type="entry name" value="Hpt"/>
    <property type="match status" value="1"/>
</dbReference>
<dbReference type="RefSeq" id="WP_161006141.1">
    <property type="nucleotide sequence ID" value="NZ_WWCN01000004.1"/>
</dbReference>
<dbReference type="PANTHER" id="PTHR45339:SF5">
    <property type="entry name" value="HISTIDINE KINASE"/>
    <property type="match status" value="1"/>
</dbReference>
<organism evidence="24 25">
    <name type="scientific">Duganella flavida</name>
    <dbReference type="NCBI Taxonomy" id="2692175"/>
    <lineage>
        <taxon>Bacteria</taxon>
        <taxon>Pseudomonadati</taxon>
        <taxon>Pseudomonadota</taxon>
        <taxon>Betaproteobacteria</taxon>
        <taxon>Burkholderiales</taxon>
        <taxon>Oxalobacteraceae</taxon>
        <taxon>Telluria group</taxon>
        <taxon>Duganella</taxon>
    </lineage>
</organism>
<evidence type="ECO:0000259" key="22">
    <source>
        <dbReference type="PROSITE" id="PS50112"/>
    </source>
</evidence>
<keyword evidence="10" id="KW-0843">Virulence</keyword>
<dbReference type="InterPro" id="IPR035965">
    <property type="entry name" value="PAS-like_dom_sf"/>
</dbReference>
<dbReference type="Gene3D" id="1.20.120.160">
    <property type="entry name" value="HPT domain"/>
    <property type="match status" value="1"/>
</dbReference>
<evidence type="ECO:0000256" key="7">
    <source>
        <dbReference type="ARBA" id="ARBA00022777"/>
    </source>
</evidence>
<dbReference type="CDD" id="cd16922">
    <property type="entry name" value="HATPase_EvgS-ArcB-TorS-like"/>
    <property type="match status" value="1"/>
</dbReference>
<dbReference type="EMBL" id="WWCN01000004">
    <property type="protein sequence ID" value="MYM22643.1"/>
    <property type="molecule type" value="Genomic_DNA"/>
</dbReference>
<evidence type="ECO:0000256" key="18">
    <source>
        <dbReference type="PROSITE-ProRule" id="PRU00169"/>
    </source>
</evidence>
<dbReference type="Gene3D" id="3.30.450.20">
    <property type="entry name" value="PAS domain"/>
    <property type="match status" value="1"/>
</dbReference>
<dbReference type="Pfam" id="PF00512">
    <property type="entry name" value="HisKA"/>
    <property type="match status" value="1"/>
</dbReference>
<dbReference type="GO" id="GO:0005524">
    <property type="term" value="F:ATP binding"/>
    <property type="evidence" value="ECO:0007669"/>
    <property type="project" value="UniProtKB-KW"/>
</dbReference>
<evidence type="ECO:0000256" key="12">
    <source>
        <dbReference type="ARBA" id="ARBA00059827"/>
    </source>
</evidence>
<dbReference type="InterPro" id="IPR036097">
    <property type="entry name" value="HisK_dim/P_sf"/>
</dbReference>
<dbReference type="FunFam" id="3.30.565.10:FF:000010">
    <property type="entry name" value="Sensor histidine kinase RcsC"/>
    <property type="match status" value="1"/>
</dbReference>
<evidence type="ECO:0000256" key="9">
    <source>
        <dbReference type="ARBA" id="ARBA00023012"/>
    </source>
</evidence>
<feature type="modified residue" description="4-aspartylphosphate" evidence="18">
    <location>
        <position position="475"/>
    </location>
</feature>
<dbReference type="SUPFAM" id="SSF55785">
    <property type="entry name" value="PYP-like sensor domain (PAS domain)"/>
    <property type="match status" value="1"/>
</dbReference>
<evidence type="ECO:0000256" key="10">
    <source>
        <dbReference type="ARBA" id="ARBA00023026"/>
    </source>
</evidence>
<evidence type="ECO:0000256" key="19">
    <source>
        <dbReference type="SAM" id="Coils"/>
    </source>
</evidence>
<dbReference type="Pfam" id="PF00072">
    <property type="entry name" value="Response_reg"/>
    <property type="match status" value="1"/>
</dbReference>
<dbReference type="SUPFAM" id="SSF52172">
    <property type="entry name" value="CheY-like"/>
    <property type="match status" value="1"/>
</dbReference>
<dbReference type="CDD" id="cd00082">
    <property type="entry name" value="HisKA"/>
    <property type="match status" value="1"/>
</dbReference>
<dbReference type="PANTHER" id="PTHR45339">
    <property type="entry name" value="HYBRID SIGNAL TRANSDUCTION HISTIDINE KINASE J"/>
    <property type="match status" value="1"/>
</dbReference>
<dbReference type="PRINTS" id="PR00344">
    <property type="entry name" value="BCTRLSENSOR"/>
</dbReference>
<keyword evidence="8" id="KW-0067">ATP-binding</keyword>
<evidence type="ECO:0000256" key="5">
    <source>
        <dbReference type="ARBA" id="ARBA00022729"/>
    </source>
</evidence>
<evidence type="ECO:0000259" key="21">
    <source>
        <dbReference type="PROSITE" id="PS50110"/>
    </source>
</evidence>
<keyword evidence="6" id="KW-0547">Nucleotide-binding</keyword>
<evidence type="ECO:0000256" key="17">
    <source>
        <dbReference type="PROSITE-ProRule" id="PRU00110"/>
    </source>
</evidence>
<feature type="modified residue" description="Phosphohistidine" evidence="17">
    <location>
        <position position="629"/>
    </location>
</feature>
<dbReference type="InterPro" id="IPR000014">
    <property type="entry name" value="PAS"/>
</dbReference>
<dbReference type="SMART" id="SM00448">
    <property type="entry name" value="REC"/>
    <property type="match status" value="1"/>
</dbReference>
<dbReference type="InterPro" id="IPR036641">
    <property type="entry name" value="HPT_dom_sf"/>
</dbReference>
<dbReference type="PROSITE" id="PS50894">
    <property type="entry name" value="HPT"/>
    <property type="match status" value="1"/>
</dbReference>
<comment type="catalytic activity">
    <reaction evidence="1">
        <text>ATP + protein L-histidine = ADP + protein N-phospho-L-histidine.</text>
        <dbReference type="EC" id="2.7.13.3"/>
    </reaction>
</comment>
<dbReference type="Pfam" id="PF13426">
    <property type="entry name" value="PAS_9"/>
    <property type="match status" value="1"/>
</dbReference>
<dbReference type="FunFam" id="1.10.287.130:FF:000002">
    <property type="entry name" value="Two-component osmosensing histidine kinase"/>
    <property type="match status" value="1"/>
</dbReference>
<evidence type="ECO:0000256" key="4">
    <source>
        <dbReference type="ARBA" id="ARBA00022679"/>
    </source>
</evidence>
<feature type="domain" description="Histidine kinase" evidence="20">
    <location>
        <begin position="168"/>
        <end position="390"/>
    </location>
</feature>
<evidence type="ECO:0000256" key="3">
    <source>
        <dbReference type="ARBA" id="ARBA00022553"/>
    </source>
</evidence>
<dbReference type="CDD" id="cd17546">
    <property type="entry name" value="REC_hyHK_CKI1_RcsC-like"/>
    <property type="match status" value="1"/>
</dbReference>
<evidence type="ECO:0000256" key="2">
    <source>
        <dbReference type="ARBA" id="ARBA00012438"/>
    </source>
</evidence>
<keyword evidence="25" id="KW-1185">Reference proteome</keyword>
<keyword evidence="9" id="KW-0902">Two-component regulatory system</keyword>
<dbReference type="PROSITE" id="PS50112">
    <property type="entry name" value="PAS"/>
    <property type="match status" value="1"/>
</dbReference>
<dbReference type="Gene3D" id="1.10.287.130">
    <property type="match status" value="1"/>
</dbReference>
<dbReference type="InterPro" id="IPR008207">
    <property type="entry name" value="Sig_transdc_His_kin_Hpt_dom"/>
</dbReference>
<evidence type="ECO:0000256" key="13">
    <source>
        <dbReference type="ARBA" id="ARBA00064003"/>
    </source>
</evidence>
<evidence type="ECO:0000313" key="25">
    <source>
        <dbReference type="Proteomes" id="UP000479335"/>
    </source>
</evidence>
<evidence type="ECO:0000313" key="24">
    <source>
        <dbReference type="EMBL" id="MYM22643.1"/>
    </source>
</evidence>
<dbReference type="SUPFAM" id="SSF47384">
    <property type="entry name" value="Homodimeric domain of signal transducing histidine kinase"/>
    <property type="match status" value="1"/>
</dbReference>
<evidence type="ECO:0000259" key="20">
    <source>
        <dbReference type="PROSITE" id="PS50109"/>
    </source>
</evidence>
<dbReference type="Pfam" id="PF02518">
    <property type="entry name" value="HATPase_c"/>
    <property type="match status" value="1"/>
</dbReference>
<dbReference type="GO" id="GO:0000155">
    <property type="term" value="F:phosphorelay sensor kinase activity"/>
    <property type="evidence" value="ECO:0007669"/>
    <property type="project" value="InterPro"/>
</dbReference>
<comment type="caution">
    <text evidence="24">The sequence shown here is derived from an EMBL/GenBank/DDBJ whole genome shotgun (WGS) entry which is preliminary data.</text>
</comment>
<proteinExistence type="predicted"/>
<dbReference type="EC" id="2.7.13.3" evidence="2"/>
<dbReference type="SMART" id="SM00387">
    <property type="entry name" value="HATPase_c"/>
    <property type="match status" value="1"/>
</dbReference>
<evidence type="ECO:0000256" key="6">
    <source>
        <dbReference type="ARBA" id="ARBA00022741"/>
    </source>
</evidence>
<evidence type="ECO:0000259" key="23">
    <source>
        <dbReference type="PROSITE" id="PS50894"/>
    </source>
</evidence>
<dbReference type="SMART" id="SM00091">
    <property type="entry name" value="PAS"/>
    <property type="match status" value="1"/>
</dbReference>
<name>A0A6L8K559_9BURK</name>
<gene>
    <name evidence="24" type="ORF">GTP46_08290</name>
</gene>
<dbReference type="PROSITE" id="PS50110">
    <property type="entry name" value="RESPONSE_REGULATORY"/>
    <property type="match status" value="1"/>
</dbReference>
<dbReference type="SUPFAM" id="SSF47226">
    <property type="entry name" value="Histidine-containing phosphotransfer domain, HPT domain"/>
    <property type="match status" value="1"/>
</dbReference>
<keyword evidence="4" id="KW-0808">Transferase</keyword>
<dbReference type="InterPro" id="IPR001789">
    <property type="entry name" value="Sig_transdc_resp-reg_receiver"/>
</dbReference>
<sequence length="706" mass="76624">MSASTMPPAPLSPEQDLHRLTLMIDSVSDAIITINSRGVIEYVNRGAQELFGYRREQLLGRNVSMLMSSPDSEHHDAYIRAYLETGQSRVMNHRRGATGLRQNGTTVPLDLTLGQMQQDGEQKFTAIMRDVTEQRRLQQLAVEAERGLQAAKNRADDANRAKSVFLATMSHEIRTPMNGVIGSLELLGLSNLTMQQRETVQMAEQSGRELLRILDDILDFSKIEAGRLELHYERTALREQVIDKVVATYAHLASKKGLRLHRRVDSQVAQWVCTDQLRLRQILHNFVSNAVKFTLKGEIEVALDMVEFGPYSQFLRFSVKDTGIGISAENQGRLFRPFVQADGDTTRRFGGSGLGLAICQGLAYNMGASIFMESTPGLGTTMSLAVELPVTDPGVLRPAAHIASAAAPLPPTAGATVAQAATQRRLVLVVDDHATNRQVLLRQLGSLGYAAESAANGIEALDMLATGQHSLVISDCQMPEMDGYTLARTIRQLEASSAAPASPPSRLPVIAFTANAFASDEARARDAGMDDFLAKPTTIGALKAVLERYLPSSGDDTVLLAGRTPPSLAPDHRRYIPLDEVQLSAITGGNANARLEFIVEFQQCCQVDVATLRIAYQSLDAISLQRAAHRICGASKTIGASALAAACSELETACVAQQAQASAPAMIDAWSEQTRLAHTRLFLELAAFNDYIAQGTTVVHGIRVAL</sequence>
<keyword evidence="7" id="KW-0418">Kinase</keyword>
<dbReference type="SMART" id="SM00388">
    <property type="entry name" value="HisKA"/>
    <property type="match status" value="1"/>
</dbReference>
<evidence type="ECO:0000256" key="11">
    <source>
        <dbReference type="ARBA" id="ARBA00058004"/>
    </source>
</evidence>
<keyword evidence="3 18" id="KW-0597">Phosphoprotein</keyword>
<dbReference type="Proteomes" id="UP000479335">
    <property type="component" value="Unassembled WGS sequence"/>
</dbReference>
<comment type="function">
    <text evidence="12">Putative oxygen sensor; modulates the activity of FixJ, a transcriptional activator of nitrogen fixation fixK gene. FixL probably acts as a kinase that phosphorylates FixJ.</text>
</comment>
<feature type="coiled-coil region" evidence="19">
    <location>
        <begin position="134"/>
        <end position="161"/>
    </location>
</feature>
<feature type="domain" description="HPt" evidence="23">
    <location>
        <begin position="590"/>
        <end position="691"/>
    </location>
</feature>
<dbReference type="NCBIfam" id="TIGR00229">
    <property type="entry name" value="sensory_box"/>
    <property type="match status" value="1"/>
</dbReference>
<reference evidence="24 25" key="1">
    <citation type="submission" date="2019-12" db="EMBL/GenBank/DDBJ databases">
        <title>Novel species isolated from a subtropical stream in China.</title>
        <authorList>
            <person name="Lu H."/>
        </authorList>
    </citation>
    <scope>NUCLEOTIDE SEQUENCE [LARGE SCALE GENOMIC DNA]</scope>
    <source>
        <strain evidence="24 25">FT135W</strain>
    </source>
</reference>
<dbReference type="InterPro" id="IPR011006">
    <property type="entry name" value="CheY-like_superfamily"/>
</dbReference>
<protein>
    <recommendedName>
        <fullName evidence="16">Sensor protein FixL</fullName>
        <ecNumber evidence="2">2.7.13.3</ecNumber>
    </recommendedName>
    <alternativeName>
        <fullName evidence="14">Sensory/regulatory protein RpfC</fullName>
    </alternativeName>
    <alternativeName>
        <fullName evidence="15">Virulence sensor protein BvgS</fullName>
    </alternativeName>
</protein>
<keyword evidence="19" id="KW-0175">Coiled coil</keyword>
<dbReference type="InterPro" id="IPR003594">
    <property type="entry name" value="HATPase_dom"/>
</dbReference>
<keyword evidence="5" id="KW-0732">Signal</keyword>
<dbReference type="Gene3D" id="3.40.50.2300">
    <property type="match status" value="1"/>
</dbReference>
<evidence type="ECO:0000256" key="8">
    <source>
        <dbReference type="ARBA" id="ARBA00022840"/>
    </source>
</evidence>
<dbReference type="Gene3D" id="3.30.565.10">
    <property type="entry name" value="Histidine kinase-like ATPase, C-terminal domain"/>
    <property type="match status" value="1"/>
</dbReference>